<sequence>MVQYYGSMFTSLFTLYKSITGGISWCEVADPLLELSPLMGAAFSIYIAFGLLCVLNIVTGVFVDNTKKMYNRDDGAVALDEIDRTKNKARDLKALFLRADSDGDEDVTLEEFKKLLDVPEVRAVMRAQYGLDVDQKSAEGLFAMFDRDGDNSLSVDEFIFAIQRFHGQASSLELAQVSMQQMRLGREIAKIQSMLTHNAMQQSPDSSNVTKRPPKIADCQPTAKSTVTLGRTSYLLPTSDTKELD</sequence>
<feature type="transmembrane region" description="Helical" evidence="3">
    <location>
        <begin position="41"/>
        <end position="63"/>
    </location>
</feature>
<keyword evidence="1" id="KW-0106">Calcium</keyword>
<feature type="domain" description="EF-hand" evidence="4">
    <location>
        <begin position="87"/>
        <end position="122"/>
    </location>
</feature>
<gene>
    <name evidence="5" type="ORF">PCOR1329_LOCUS42506</name>
</gene>
<organism evidence="5 6">
    <name type="scientific">Prorocentrum cordatum</name>
    <dbReference type="NCBI Taxonomy" id="2364126"/>
    <lineage>
        <taxon>Eukaryota</taxon>
        <taxon>Sar</taxon>
        <taxon>Alveolata</taxon>
        <taxon>Dinophyceae</taxon>
        <taxon>Prorocentrales</taxon>
        <taxon>Prorocentraceae</taxon>
        <taxon>Prorocentrum</taxon>
    </lineage>
</organism>
<dbReference type="PROSITE" id="PS00018">
    <property type="entry name" value="EF_HAND_1"/>
    <property type="match status" value="1"/>
</dbReference>
<protein>
    <recommendedName>
        <fullName evidence="4">EF-hand domain-containing protein</fullName>
    </recommendedName>
</protein>
<evidence type="ECO:0000313" key="5">
    <source>
        <dbReference type="EMBL" id="CAK0849932.1"/>
    </source>
</evidence>
<dbReference type="PROSITE" id="PS50222">
    <property type="entry name" value="EF_HAND_2"/>
    <property type="match status" value="2"/>
</dbReference>
<evidence type="ECO:0000256" key="1">
    <source>
        <dbReference type="ARBA" id="ARBA00022837"/>
    </source>
</evidence>
<dbReference type="InterPro" id="IPR002048">
    <property type="entry name" value="EF_hand_dom"/>
</dbReference>
<dbReference type="SUPFAM" id="SSF47473">
    <property type="entry name" value="EF-hand"/>
    <property type="match status" value="1"/>
</dbReference>
<feature type="region of interest" description="Disordered" evidence="2">
    <location>
        <begin position="198"/>
        <end position="223"/>
    </location>
</feature>
<keyword evidence="3" id="KW-0472">Membrane</keyword>
<dbReference type="Gene3D" id="1.10.287.70">
    <property type="match status" value="1"/>
</dbReference>
<dbReference type="InterPro" id="IPR011992">
    <property type="entry name" value="EF-hand-dom_pair"/>
</dbReference>
<dbReference type="Pfam" id="PF13499">
    <property type="entry name" value="EF-hand_7"/>
    <property type="match status" value="1"/>
</dbReference>
<feature type="domain" description="EF-hand" evidence="4">
    <location>
        <begin position="133"/>
        <end position="168"/>
    </location>
</feature>
<evidence type="ECO:0000259" key="4">
    <source>
        <dbReference type="PROSITE" id="PS50222"/>
    </source>
</evidence>
<reference evidence="5" key="1">
    <citation type="submission" date="2023-10" db="EMBL/GenBank/DDBJ databases">
        <authorList>
            <person name="Chen Y."/>
            <person name="Shah S."/>
            <person name="Dougan E. K."/>
            <person name="Thang M."/>
            <person name="Chan C."/>
        </authorList>
    </citation>
    <scope>NUCLEOTIDE SEQUENCE [LARGE SCALE GENOMIC DNA]</scope>
</reference>
<name>A0ABN9TUM8_9DINO</name>
<proteinExistence type="predicted"/>
<evidence type="ECO:0000256" key="2">
    <source>
        <dbReference type="SAM" id="MobiDB-lite"/>
    </source>
</evidence>
<evidence type="ECO:0000313" key="6">
    <source>
        <dbReference type="Proteomes" id="UP001189429"/>
    </source>
</evidence>
<dbReference type="Gene3D" id="1.10.238.10">
    <property type="entry name" value="EF-hand"/>
    <property type="match status" value="1"/>
</dbReference>
<keyword evidence="3" id="KW-0812">Transmembrane</keyword>
<comment type="caution">
    <text evidence="5">The sequence shown here is derived from an EMBL/GenBank/DDBJ whole genome shotgun (WGS) entry which is preliminary data.</text>
</comment>
<dbReference type="Proteomes" id="UP001189429">
    <property type="component" value="Unassembled WGS sequence"/>
</dbReference>
<dbReference type="InterPro" id="IPR018247">
    <property type="entry name" value="EF_Hand_1_Ca_BS"/>
</dbReference>
<keyword evidence="6" id="KW-1185">Reference proteome</keyword>
<feature type="compositionally biased region" description="Polar residues" evidence="2">
    <location>
        <begin position="198"/>
        <end position="210"/>
    </location>
</feature>
<accession>A0ABN9TUM8</accession>
<dbReference type="EMBL" id="CAUYUJ010015106">
    <property type="protein sequence ID" value="CAK0849932.1"/>
    <property type="molecule type" value="Genomic_DNA"/>
</dbReference>
<keyword evidence="3" id="KW-1133">Transmembrane helix</keyword>
<evidence type="ECO:0000256" key="3">
    <source>
        <dbReference type="SAM" id="Phobius"/>
    </source>
</evidence>
<dbReference type="CDD" id="cd00051">
    <property type="entry name" value="EFh"/>
    <property type="match status" value="1"/>
</dbReference>
<dbReference type="SMART" id="SM00054">
    <property type="entry name" value="EFh"/>
    <property type="match status" value="2"/>
</dbReference>